<evidence type="ECO:0000313" key="3">
    <source>
        <dbReference type="Proteomes" id="UP000743370"/>
    </source>
</evidence>
<organism evidence="2 3">
    <name type="scientific">Phaseolus angularis</name>
    <name type="common">Azuki bean</name>
    <name type="synonym">Vigna angularis</name>
    <dbReference type="NCBI Taxonomy" id="3914"/>
    <lineage>
        <taxon>Eukaryota</taxon>
        <taxon>Viridiplantae</taxon>
        <taxon>Streptophyta</taxon>
        <taxon>Embryophyta</taxon>
        <taxon>Tracheophyta</taxon>
        <taxon>Spermatophyta</taxon>
        <taxon>Magnoliopsida</taxon>
        <taxon>eudicotyledons</taxon>
        <taxon>Gunneridae</taxon>
        <taxon>Pentapetalae</taxon>
        <taxon>rosids</taxon>
        <taxon>fabids</taxon>
        <taxon>Fabales</taxon>
        <taxon>Fabaceae</taxon>
        <taxon>Papilionoideae</taxon>
        <taxon>50 kb inversion clade</taxon>
        <taxon>NPAAA clade</taxon>
        <taxon>indigoferoid/millettioid clade</taxon>
        <taxon>Phaseoleae</taxon>
        <taxon>Vigna</taxon>
    </lineage>
</organism>
<reference evidence="2 3" key="1">
    <citation type="submission" date="2020-05" db="EMBL/GenBank/DDBJ databases">
        <title>Vigna angularis (adzuki bean) Var. LongXiaoDou No. 4 denovo assembly.</title>
        <authorList>
            <person name="Xiang H."/>
        </authorList>
    </citation>
    <scope>NUCLEOTIDE SEQUENCE [LARGE SCALE GENOMIC DNA]</scope>
    <source>
        <tissue evidence="2">Leaf</tissue>
    </source>
</reference>
<feature type="region of interest" description="Disordered" evidence="1">
    <location>
        <begin position="148"/>
        <end position="169"/>
    </location>
</feature>
<name>A0A8T0KAV0_PHAAN</name>
<dbReference type="Proteomes" id="UP000743370">
    <property type="component" value="Unassembled WGS sequence"/>
</dbReference>
<dbReference type="EMBL" id="JABFOF010000005">
    <property type="protein sequence ID" value="KAG2396548.1"/>
    <property type="molecule type" value="Genomic_DNA"/>
</dbReference>
<protein>
    <submittedName>
        <fullName evidence="2">Uncharacterized protein</fullName>
    </submittedName>
</protein>
<gene>
    <name evidence="2" type="ORF">HKW66_Vig0228230</name>
</gene>
<proteinExistence type="predicted"/>
<sequence>MVAVALRLLIARWERREKEREHLDGMVEASPVNIAPISGGLQPQPHGEVVGGQQDLLRRILAEGARDAIHPTSSSATATTTTSLSPATFARRAAATGPKVALSATFPSAAAAGKTKISAWRTQPLHLRVDLDRIWSESGVDLERICSGSGTDLDEAGGGSGRSRSGADL</sequence>
<comment type="caution">
    <text evidence="2">The sequence shown here is derived from an EMBL/GenBank/DDBJ whole genome shotgun (WGS) entry which is preliminary data.</text>
</comment>
<dbReference type="AlphaFoldDB" id="A0A8T0KAV0"/>
<evidence type="ECO:0000313" key="2">
    <source>
        <dbReference type="EMBL" id="KAG2396548.1"/>
    </source>
</evidence>
<accession>A0A8T0KAV0</accession>
<evidence type="ECO:0000256" key="1">
    <source>
        <dbReference type="SAM" id="MobiDB-lite"/>
    </source>
</evidence>